<dbReference type="GO" id="GO:0005886">
    <property type="term" value="C:plasma membrane"/>
    <property type="evidence" value="ECO:0007669"/>
    <property type="project" value="TreeGrafter"/>
</dbReference>
<sequence length="2934" mass="330452">MASARATFVELQQLYNFDEKIVDKIVASGVTSLSEFRFFCKDEEDVVTTFITPLGLENERLEGARLKRAWAAVVTAEKAREASQVEGIPLEEDECLPATTLATMKESFWKRYHWMPPPEQQPSDKLLSKVKRSLEKKNIEVLNMFQVKSLVNQRQGTTKRRKVAPKIWVGEDPEDDEVAVEDVWAYLDNMFIYMVALAMAGVTAIQPAPTAAEGPSTNSCDYVEFPLDLAWKYHFRAVQTVKKIPERARLPHVSSLDLQERALWCQKYATGTEKLGAIVLQIYTERDVHWAAATLLPSQSGRLSMAPPEPAVAPRAPTAAVSAPSGNKLAATFRDGTPLCEAWNQGRCPHQKARNCANGEHRCSHRLKSGRALDEFQLHVRSLMEQWSEQCTTDDNGPELPVFLDMLSGPKFPLAKAFEWAGWKVVQPLDILIDPEFDLTSSTVQKAVAKILPQCHAVSAAMDCSTKSRIREIALPGSAGPRPLRSQKFPRGLPHLKGLTPPAVLGLPKRVHALDVMESGQLPQDVVYAGHGHFSHRLSPTKWESPFVEGRDGSAAQVLMKFIAHWNEFQLEQFLPGLTGCRIACDCLSNETCHVDVIIAKWLEANSRGQPQRLGHRSVQLTSGRVWIAAVRVVHAVPQMFSQAAAMAAIRGQFPMLSFQDVKWPLLEDIINSAPFQSFRMWLSENGQVADGPIGSSMLNRTGTVVFRAGMAEQAGAGARKTAAPPVVPFNLAPDEHFAASLRVQADGGPLDFPAPVDLDIAFAAQGMVQEFSSLTAARQFAVEQLRALSYRLQEISEYIRSMQVPVLRDVNPSVHFSLVALLIAIIHWPDTGFCQALFNGFPAVGFCPPCGIWDTQPAQFVSLEDALAGGPRDAQDLLKQLRVSELETIEEAGESNLLDDVVTCGEDLPDAYRLMASFYYDDCTLQDWNSHAAAAQQCMCTAMELLGEDSGHHSYRAERRDISCWHFSETVRMCGGLDGYRDSGASEIQMPGPHWAVTYRYVRKALKPDGGDVGWLAVTKGSDGGKWRRWEVVRKGSGEVIAIAQREKEEEGDLPCDIPVVLRKAPTAIAKLLRTRGMFPLACDALQRLHLACHGREGSILAVTADLHRCGSAKSTKAGGHSCGGRVDWLVTKEGLTEDEAGFQVAKEYPVECWRCGFQTSQCRLPHAAKSNLELQRLQMMNCGKVQKASVQFKEVLEGDPEASEEQVAIWRRKRSKAGELCRQSSVLLDREQYQSAAIVAMYAWSQVIMDGTQCCSLLRPPYCLQSTWSWATLAVAILLGGSFLALLGSVIATLTVRKVARDSAGQMPSPLPETPQELRWPQTEEMYQELFRMWMKDHSLRGLYGASHFAESSASLFAQLYRRFDFQADNVRNQFDHLLSLWRSHCATLADLDLEVDDEEDLDDAVVNEKTLLHEALNAVHAELLESFRRWRYNLSEELQEPLSRTTAAVLGVPNRVFPVPNGDWLDAETLGGRKLAASLASKHLAEVATYLLVWGEAGNLRFMPEAVYFLTELTLGAEGEPYQQQQVRPSSGLFLSRMIRPSYNCIFDEWYQGLEFKTISMEDRANGVLPDVREKLPTFHRGFEAFLPPDVCNYDDWNEFFADPKRLRQGMQRLFEAEHGKRFALFQELNLQKILSSQKTKSHREVHSFWGVFATTHRIWLLHSLLFFAALCVVAGEPEDDSEETLAGHGPAVRFSTLGLLAPVHALLLTLARVYTCGPAISKVGLGCVCANLGRSLLWTAPIVSYVLMRISHKVFPETPGILRYLLIVHCVVSVLSLSSLLFFADRRSDVAYKDQKPRSPIHLWLLRYFFWFVVLSAKFLIAVVLFAAVFDLILDLQLEPLGRATSQDVEIAWYSTVWSRDLLIWTWLWFSSLFIFCADTQLWFTVGCSILGVATTLVQRRCQVFHFALSDAVHQLPERFTKSVLRYSPEAKRSFAKTWNLVIQHMTKEQKINVRDSGELSYDYLFSEEPEPPVLFNKENCLERASKHYCNMSDTREWPANKELQWRFLALSRGLGLPMPRPYRPPYLPGLTALIPHFEEPILLQPEDLYSEESGESRDLGHLMDYLRIKYMDEFKNLAQNWSVPGGIRNWSRYNPQQWKETCIWASMRLQTLWRTVAGICKYHDALVLHHELQGTNSSGLLWNREDTSDVFRCLVSMQLYSFSTSVQRKQVNEMLERFPLNLKVAYIDHGGLGERRGPAGPGRPDAKNSDSAFRLPLYRIELPGYPILSDGKADNQNHALPFSRGTVTQCVDANQGAYFEQMLLLPSALGEFRWNAKQSDLGSVGDFAAGSEMAFCTLLQRSYAVLGARMHYGHPDLMNKQYMMQQGGISKGTRTLNLSEDIFAGLDFRLRADGRHICHKEYFHLSKGRDLGFNSALKFFSKLSSGSGEQLLTRQMCRLGQLLPLPEVLTLYYAHAGYYMTQFLLSWVMPTVLFTWSLVLATDCDGRFGAFEGCAKHPAPELMGRMLASIYTYALLILVLLATALPLFTEEWLERSLKIAVKRLLKQVFTLSFLMFVFQAKIIGFYVVNELRYGGAKYISTGRSLPTERRHFIRQSGTNQFEGLYLDYAVQAFYDGLTLLISAIMVAELGGMDSSNVYRHGLSALWACIGMTIVSWLYAPFIFNPHQFARKHILEDRRVLCRFFWKNWGAGWLRWYEEFQLKPRTGLSISMLDLNFLVVFLGVSVWFAVVNHKVSMMQVIFSSQVYIKEVAAWTLLPPVFSSWLLCLLVSASTAAVRSMRRTCCKVRDESTWDLLRKLVPVLAFLVVALEVTEALLALQLLRRMGRWKDFIAGLILKYLLLEVVIFLAEGLLCSRCTRGSSCCRPERGLQALYFWVLTNRMFRDMVTSTLILTPLLLLSFVNSALRSCCRTFDLHEFLIYRSTGHRARRRVPGICGDTDRESTTTMDESRLSSSEDATDEEAPMAPAVR</sequence>
<dbReference type="GO" id="GO:0003843">
    <property type="term" value="F:1,3-beta-D-glucan synthase activity"/>
    <property type="evidence" value="ECO:0007669"/>
    <property type="project" value="UniProtKB-EC"/>
</dbReference>
<evidence type="ECO:0000256" key="4">
    <source>
        <dbReference type="ARBA" id="ARBA00022676"/>
    </source>
</evidence>
<dbReference type="InterPro" id="IPR025475">
    <property type="entry name" value="DUF4326"/>
</dbReference>
<feature type="domain" description="1,3-beta-glucan synthase component FKS1-like" evidence="12">
    <location>
        <begin position="1484"/>
        <end position="1567"/>
    </location>
</feature>
<dbReference type="Pfam" id="PF14288">
    <property type="entry name" value="FKS1_dom1"/>
    <property type="match status" value="1"/>
</dbReference>
<evidence type="ECO:0000256" key="11">
    <source>
        <dbReference type="SAM" id="Phobius"/>
    </source>
</evidence>
<reference evidence="14" key="2">
    <citation type="submission" date="2024-04" db="EMBL/GenBank/DDBJ databases">
        <authorList>
            <person name="Chen Y."/>
            <person name="Shah S."/>
            <person name="Dougan E. K."/>
            <person name="Thang M."/>
            <person name="Chan C."/>
        </authorList>
    </citation>
    <scope>NUCLEOTIDE SEQUENCE [LARGE SCALE GENOMIC DNA]</scope>
</reference>
<keyword evidence="15" id="KW-1185">Reference proteome</keyword>
<dbReference type="OrthoDB" id="1880850at2759"/>
<evidence type="ECO:0000256" key="10">
    <source>
        <dbReference type="SAM" id="MobiDB-lite"/>
    </source>
</evidence>
<feature type="transmembrane region" description="Helical" evidence="11">
    <location>
        <begin position="1662"/>
        <end position="1679"/>
    </location>
</feature>
<dbReference type="EC" id="2.4.1.34" evidence="3"/>
<feature type="transmembrane region" description="Helical" evidence="11">
    <location>
        <begin position="2763"/>
        <end position="2783"/>
    </location>
</feature>
<feature type="transmembrane region" description="Helical" evidence="11">
    <location>
        <begin position="1765"/>
        <end position="1788"/>
    </location>
</feature>
<name>A0A9P1FLN1_9DINO</name>
<feature type="transmembrane region" description="Helical" evidence="11">
    <location>
        <begin position="2475"/>
        <end position="2493"/>
    </location>
</feature>
<dbReference type="InterPro" id="IPR026899">
    <property type="entry name" value="FKS1-like_dom1"/>
</dbReference>
<evidence type="ECO:0000313" key="13">
    <source>
        <dbReference type="EMBL" id="CAI3978980.1"/>
    </source>
</evidence>
<reference evidence="13" key="1">
    <citation type="submission" date="2022-10" db="EMBL/GenBank/DDBJ databases">
        <authorList>
            <person name="Chen Y."/>
            <person name="Dougan E. K."/>
            <person name="Chan C."/>
            <person name="Rhodes N."/>
            <person name="Thang M."/>
        </authorList>
    </citation>
    <scope>NUCLEOTIDE SEQUENCE</scope>
</reference>
<dbReference type="EMBL" id="CAMXCT020000447">
    <property type="protein sequence ID" value="CAL1132355.1"/>
    <property type="molecule type" value="Genomic_DNA"/>
</dbReference>
<dbReference type="EMBL" id="CAMXCT010000447">
    <property type="protein sequence ID" value="CAI3978980.1"/>
    <property type="molecule type" value="Genomic_DNA"/>
</dbReference>
<proteinExistence type="inferred from homology"/>
<evidence type="ECO:0000259" key="12">
    <source>
        <dbReference type="SMART" id="SM01205"/>
    </source>
</evidence>
<keyword evidence="4" id="KW-0328">Glycosyltransferase</keyword>
<evidence type="ECO:0000313" key="14">
    <source>
        <dbReference type="EMBL" id="CAL1132355.1"/>
    </source>
</evidence>
<feature type="transmembrane region" description="Helical" evidence="11">
    <location>
        <begin position="1270"/>
        <end position="1296"/>
    </location>
</feature>
<evidence type="ECO:0000256" key="9">
    <source>
        <dbReference type="ARBA" id="ARBA00047777"/>
    </source>
</evidence>
<feature type="compositionally biased region" description="Basic and acidic residues" evidence="10">
    <location>
        <begin position="2902"/>
        <end position="2915"/>
    </location>
</feature>
<protein>
    <recommendedName>
        <fullName evidence="3">1,3-beta-glucan synthase</fullName>
        <ecNumber evidence="3">2.4.1.34</ecNumber>
    </recommendedName>
</protein>
<feature type="transmembrane region" description="Helical" evidence="11">
    <location>
        <begin position="1699"/>
        <end position="1719"/>
    </location>
</feature>
<evidence type="ECO:0000256" key="3">
    <source>
        <dbReference type="ARBA" id="ARBA00012589"/>
    </source>
</evidence>
<organism evidence="13">
    <name type="scientific">Cladocopium goreaui</name>
    <dbReference type="NCBI Taxonomy" id="2562237"/>
    <lineage>
        <taxon>Eukaryota</taxon>
        <taxon>Sar</taxon>
        <taxon>Alveolata</taxon>
        <taxon>Dinophyceae</taxon>
        <taxon>Suessiales</taxon>
        <taxon>Symbiodiniaceae</taxon>
        <taxon>Cladocopium</taxon>
    </lineage>
</organism>
<evidence type="ECO:0000256" key="2">
    <source>
        <dbReference type="ARBA" id="ARBA00009040"/>
    </source>
</evidence>
<evidence type="ECO:0000313" key="15">
    <source>
        <dbReference type="Proteomes" id="UP001152797"/>
    </source>
</evidence>
<comment type="catalytic activity">
    <reaction evidence="9">
        <text>[(1-&gt;3)-beta-D-glucosyl](n) + UDP-alpha-D-glucose = [(1-&gt;3)-beta-D-glucosyl](n+1) + UDP + H(+)</text>
        <dbReference type="Rhea" id="RHEA:21476"/>
        <dbReference type="Rhea" id="RHEA-COMP:11146"/>
        <dbReference type="Rhea" id="RHEA-COMP:14303"/>
        <dbReference type="ChEBI" id="CHEBI:15378"/>
        <dbReference type="ChEBI" id="CHEBI:37671"/>
        <dbReference type="ChEBI" id="CHEBI:58223"/>
        <dbReference type="ChEBI" id="CHEBI:58885"/>
        <dbReference type="EC" id="2.4.1.34"/>
    </reaction>
</comment>
<evidence type="ECO:0000256" key="7">
    <source>
        <dbReference type="ARBA" id="ARBA00022989"/>
    </source>
</evidence>
<feature type="transmembrane region" description="Helical" evidence="11">
    <location>
        <begin position="2795"/>
        <end position="2813"/>
    </location>
</feature>
<feature type="transmembrane region" description="Helical" evidence="11">
    <location>
        <begin position="2715"/>
        <end position="2736"/>
    </location>
</feature>
<comment type="caution">
    <text evidence="13">The sequence shown here is derived from an EMBL/GenBank/DDBJ whole genome shotgun (WGS) entry which is preliminary data.</text>
</comment>
<dbReference type="SMART" id="SM01205">
    <property type="entry name" value="FKS1_dom1"/>
    <property type="match status" value="1"/>
</dbReference>
<comment type="subcellular location">
    <subcellularLocation>
        <location evidence="1">Membrane</location>
        <topology evidence="1">Multi-pass membrane protein</topology>
    </subcellularLocation>
</comment>
<dbReference type="InterPro" id="IPR003440">
    <property type="entry name" value="Glyco_trans_48_dom"/>
</dbReference>
<feature type="transmembrane region" description="Helical" evidence="11">
    <location>
        <begin position="2607"/>
        <end position="2628"/>
    </location>
</feature>
<evidence type="ECO:0000256" key="5">
    <source>
        <dbReference type="ARBA" id="ARBA00022679"/>
    </source>
</evidence>
<dbReference type="Proteomes" id="UP001152797">
    <property type="component" value="Unassembled WGS sequence"/>
</dbReference>
<evidence type="ECO:0000256" key="1">
    <source>
        <dbReference type="ARBA" id="ARBA00004141"/>
    </source>
</evidence>
<comment type="similarity">
    <text evidence="2">Belongs to the glycosyltransferase 48 family.</text>
</comment>
<feature type="transmembrane region" description="Helical" evidence="11">
    <location>
        <begin position="2577"/>
        <end position="2595"/>
    </location>
</feature>
<feature type="region of interest" description="Disordered" evidence="10">
    <location>
        <begin position="2900"/>
        <end position="2934"/>
    </location>
</feature>
<dbReference type="GO" id="GO:0006075">
    <property type="term" value="P:(1-&gt;3)-beta-D-glucan biosynthetic process"/>
    <property type="evidence" value="ECO:0007669"/>
    <property type="project" value="InterPro"/>
</dbReference>
<accession>A0A9P1FLN1</accession>
<feature type="transmembrane region" description="Helical" evidence="11">
    <location>
        <begin position="2672"/>
        <end position="2694"/>
    </location>
</feature>
<keyword evidence="6 11" id="KW-0812">Transmembrane</keyword>
<feature type="transmembrane region" description="Helical" evidence="11">
    <location>
        <begin position="2428"/>
        <end position="2446"/>
    </location>
</feature>
<dbReference type="Pfam" id="PF14216">
    <property type="entry name" value="DUF4326"/>
    <property type="match status" value="1"/>
</dbReference>
<dbReference type="PANTHER" id="PTHR12741:SF48">
    <property type="entry name" value="1,3-BETA-GLUCAN SYNTHASE COMPONENT FKS1-RELATED"/>
    <property type="match status" value="1"/>
</dbReference>
<feature type="transmembrane region" description="Helical" evidence="11">
    <location>
        <begin position="1809"/>
        <end position="1834"/>
    </location>
</feature>
<dbReference type="EMBL" id="CAMXCT030000447">
    <property type="protein sequence ID" value="CAL4766292.1"/>
    <property type="molecule type" value="Genomic_DNA"/>
</dbReference>
<keyword evidence="7 11" id="KW-1133">Transmembrane helix</keyword>
<dbReference type="Pfam" id="PF02364">
    <property type="entry name" value="Glucan_synthase"/>
    <property type="match status" value="2"/>
</dbReference>
<gene>
    <name evidence="13" type="ORF">C1SCF055_LOCUS6968</name>
</gene>
<feature type="transmembrane region" description="Helical" evidence="11">
    <location>
        <begin position="2513"/>
        <end position="2533"/>
    </location>
</feature>
<dbReference type="PANTHER" id="PTHR12741">
    <property type="entry name" value="LYST-INTERACTING PROTEIN LIP5 DOPAMINE RESPONSIVE PROTEIN DRG-1"/>
    <property type="match status" value="1"/>
</dbReference>
<keyword evidence="5" id="KW-0808">Transferase</keyword>
<evidence type="ECO:0000256" key="6">
    <source>
        <dbReference type="ARBA" id="ARBA00022692"/>
    </source>
</evidence>
<keyword evidence="8 11" id="KW-0472">Membrane</keyword>
<dbReference type="GO" id="GO:0000148">
    <property type="term" value="C:1,3-beta-D-glucan synthase complex"/>
    <property type="evidence" value="ECO:0007669"/>
    <property type="project" value="InterPro"/>
</dbReference>
<evidence type="ECO:0000256" key="8">
    <source>
        <dbReference type="ARBA" id="ARBA00023136"/>
    </source>
</evidence>